<organism evidence="3 4">
    <name type="scientific">Exserohilum turcicum (strain 28A)</name>
    <name type="common">Northern leaf blight fungus</name>
    <name type="synonym">Setosphaeria turcica</name>
    <dbReference type="NCBI Taxonomy" id="671987"/>
    <lineage>
        <taxon>Eukaryota</taxon>
        <taxon>Fungi</taxon>
        <taxon>Dikarya</taxon>
        <taxon>Ascomycota</taxon>
        <taxon>Pezizomycotina</taxon>
        <taxon>Dothideomycetes</taxon>
        <taxon>Pleosporomycetidae</taxon>
        <taxon>Pleosporales</taxon>
        <taxon>Pleosporineae</taxon>
        <taxon>Pleosporaceae</taxon>
        <taxon>Exserohilum</taxon>
    </lineage>
</organism>
<evidence type="ECO:0000313" key="4">
    <source>
        <dbReference type="Proteomes" id="UP000016935"/>
    </source>
</evidence>
<accession>R0JW74</accession>
<reference evidence="3 4" key="1">
    <citation type="journal article" date="2012" name="PLoS Pathog.">
        <title>Diverse lifestyles and strategies of plant pathogenesis encoded in the genomes of eighteen Dothideomycetes fungi.</title>
        <authorList>
            <person name="Ohm R.A."/>
            <person name="Feau N."/>
            <person name="Henrissat B."/>
            <person name="Schoch C.L."/>
            <person name="Horwitz B.A."/>
            <person name="Barry K.W."/>
            <person name="Condon B.J."/>
            <person name="Copeland A.C."/>
            <person name="Dhillon B."/>
            <person name="Glaser F."/>
            <person name="Hesse C.N."/>
            <person name="Kosti I."/>
            <person name="LaButti K."/>
            <person name="Lindquist E.A."/>
            <person name="Lucas S."/>
            <person name="Salamov A.A."/>
            <person name="Bradshaw R.E."/>
            <person name="Ciuffetti L."/>
            <person name="Hamelin R.C."/>
            <person name="Kema G.H.J."/>
            <person name="Lawrence C."/>
            <person name="Scott J.A."/>
            <person name="Spatafora J.W."/>
            <person name="Turgeon B.G."/>
            <person name="de Wit P.J.G.M."/>
            <person name="Zhong S."/>
            <person name="Goodwin S.B."/>
            <person name="Grigoriev I.V."/>
        </authorList>
    </citation>
    <scope>NUCLEOTIDE SEQUENCE [LARGE SCALE GENOMIC DNA]</scope>
    <source>
        <strain evidence="4">28A</strain>
    </source>
</reference>
<proteinExistence type="predicted"/>
<feature type="compositionally biased region" description="Low complexity" evidence="1">
    <location>
        <begin position="168"/>
        <end position="190"/>
    </location>
</feature>
<feature type="compositionally biased region" description="Polar residues" evidence="1">
    <location>
        <begin position="198"/>
        <end position="215"/>
    </location>
</feature>
<evidence type="ECO:0000313" key="3">
    <source>
        <dbReference type="EMBL" id="EOA85193.1"/>
    </source>
</evidence>
<feature type="signal peptide" evidence="2">
    <location>
        <begin position="1"/>
        <end position="16"/>
    </location>
</feature>
<feature type="region of interest" description="Disordered" evidence="1">
    <location>
        <begin position="168"/>
        <end position="217"/>
    </location>
</feature>
<sequence>MSKIFSAALLASCAAAQLTTSIWMPGADSGGVSLKASVVKVDKDRTTMSMALPTESGSSELADIAQTITVAGNTYYGFDANAADMGASVYIVGQCTRKDTSEKVATCTISTKGLDAAISSFCGGDDADPDVCSGGSALETSMTTTLPEGYVGMFPIVITAGENLLPSASAGGSPSATGASATASSTPSGSQAVKSDKPTASGSKDASPTSKSTDSAGAAPIMTMVPALAGLGAAAAFFL</sequence>
<protein>
    <submittedName>
        <fullName evidence="3">Uncharacterized protein</fullName>
    </submittedName>
</protein>
<feature type="chain" id="PRO_5004353745" evidence="2">
    <location>
        <begin position="17"/>
        <end position="239"/>
    </location>
</feature>
<dbReference type="EMBL" id="KB908703">
    <property type="protein sequence ID" value="EOA85193.1"/>
    <property type="molecule type" value="Genomic_DNA"/>
</dbReference>
<dbReference type="GeneID" id="19405814"/>
<keyword evidence="4" id="KW-1185">Reference proteome</keyword>
<evidence type="ECO:0000256" key="2">
    <source>
        <dbReference type="SAM" id="SignalP"/>
    </source>
</evidence>
<evidence type="ECO:0000256" key="1">
    <source>
        <dbReference type="SAM" id="MobiDB-lite"/>
    </source>
</evidence>
<reference evidence="3 4" key="2">
    <citation type="journal article" date="2013" name="PLoS Genet.">
        <title>Comparative genome structure, secondary metabolite, and effector coding capacity across Cochliobolus pathogens.</title>
        <authorList>
            <person name="Condon B.J."/>
            <person name="Leng Y."/>
            <person name="Wu D."/>
            <person name="Bushley K.E."/>
            <person name="Ohm R.A."/>
            <person name="Otillar R."/>
            <person name="Martin J."/>
            <person name="Schackwitz W."/>
            <person name="Grimwood J."/>
            <person name="MohdZainudin N."/>
            <person name="Xue C."/>
            <person name="Wang R."/>
            <person name="Manning V.A."/>
            <person name="Dhillon B."/>
            <person name="Tu Z.J."/>
            <person name="Steffenson B.J."/>
            <person name="Salamov A."/>
            <person name="Sun H."/>
            <person name="Lowry S."/>
            <person name="LaButti K."/>
            <person name="Han J."/>
            <person name="Copeland A."/>
            <person name="Lindquist E."/>
            <person name="Barry K."/>
            <person name="Schmutz J."/>
            <person name="Baker S.E."/>
            <person name="Ciuffetti L.M."/>
            <person name="Grigoriev I.V."/>
            <person name="Zhong S."/>
            <person name="Turgeon B.G."/>
        </authorList>
    </citation>
    <scope>NUCLEOTIDE SEQUENCE [LARGE SCALE GENOMIC DNA]</scope>
    <source>
        <strain evidence="4">28A</strain>
    </source>
</reference>
<dbReference type="Proteomes" id="UP000016935">
    <property type="component" value="Unassembled WGS sequence"/>
</dbReference>
<dbReference type="HOGENOM" id="CLU_1161756_0_0_1"/>
<dbReference type="OrthoDB" id="3795220at2759"/>
<dbReference type="RefSeq" id="XP_008027649.1">
    <property type="nucleotide sequence ID" value="XM_008029458.1"/>
</dbReference>
<dbReference type="AlphaFoldDB" id="R0JW74"/>
<gene>
    <name evidence="3" type="ORF">SETTUDRAFT_90080</name>
</gene>
<keyword evidence="2" id="KW-0732">Signal</keyword>
<name>R0JW74_EXST2</name>